<accession>A0ABR6EPT3</accession>
<proteinExistence type="predicted"/>
<keyword evidence="2" id="KW-1185">Reference proteome</keyword>
<organism evidence="1 2">
    <name type="scientific">Streptomyces durbertensis</name>
    <dbReference type="NCBI Taxonomy" id="2448886"/>
    <lineage>
        <taxon>Bacteria</taxon>
        <taxon>Bacillati</taxon>
        <taxon>Actinomycetota</taxon>
        <taxon>Actinomycetes</taxon>
        <taxon>Kitasatosporales</taxon>
        <taxon>Streptomycetaceae</taxon>
        <taxon>Streptomyces</taxon>
    </lineage>
</organism>
<evidence type="ECO:0000313" key="1">
    <source>
        <dbReference type="EMBL" id="MBB1247355.1"/>
    </source>
</evidence>
<comment type="caution">
    <text evidence="1">The sequence shown here is derived from an EMBL/GenBank/DDBJ whole genome shotgun (WGS) entry which is preliminary data.</text>
</comment>
<name>A0ABR6EPT3_9ACTN</name>
<feature type="non-terminal residue" evidence="1">
    <location>
        <position position="82"/>
    </location>
</feature>
<reference evidence="2" key="1">
    <citation type="journal article" date="2020" name="Syst. Appl. Microbiol.">
        <title>Streptomyces alkaliterrae sp. nov., isolated from an alkaline soil, and emended descriptions of Streptomyces alkaliphilus, Streptomyces calidiresistens and Streptomyces durbertensis.</title>
        <authorList>
            <person name="Swiecimska M."/>
            <person name="Golinska P."/>
            <person name="Nouioui I."/>
            <person name="Wypij M."/>
            <person name="Rai M."/>
            <person name="Sangal V."/>
            <person name="Goodfellow M."/>
        </authorList>
    </citation>
    <scope>NUCLEOTIDE SEQUENCE [LARGE SCALE GENOMIC DNA]</scope>
    <source>
        <strain evidence="2">DSM 104538</strain>
    </source>
</reference>
<dbReference type="Proteomes" id="UP000766698">
    <property type="component" value="Unassembled WGS sequence"/>
</dbReference>
<protein>
    <submittedName>
        <fullName evidence="1">RiPP maturation radical SAM protein 1</fullName>
    </submittedName>
</protein>
<dbReference type="EMBL" id="WMLF01000994">
    <property type="protein sequence ID" value="MBB1247355.1"/>
    <property type="molecule type" value="Genomic_DNA"/>
</dbReference>
<evidence type="ECO:0000313" key="2">
    <source>
        <dbReference type="Proteomes" id="UP000766698"/>
    </source>
</evidence>
<gene>
    <name evidence="1" type="ORF">GL263_28025</name>
</gene>
<sequence length="82" mass="9526">MAEPDFDAYFHRIELSSARPHLEPKLVLEGSRGCWWGEKRHCTFCGLNGSSMRFRSKEPVDFLNSIVHQSRRHQVLDVLVVD</sequence>